<keyword evidence="6" id="KW-1185">Reference proteome</keyword>
<dbReference type="Ensembl" id="ENSSGRT00000078840.1">
    <property type="protein sequence ID" value="ENSSGRP00000074053.1"/>
    <property type="gene ID" value="ENSSGRG00000037629.1"/>
</dbReference>
<protein>
    <submittedName>
        <fullName evidence="5">Estradiol 17-beta-dehydrogenase 2-like</fullName>
    </submittedName>
</protein>
<gene>
    <name evidence="5" type="primary">hsd17b2</name>
</gene>
<comment type="similarity">
    <text evidence="1 3">Belongs to the short-chain dehydrogenases/reductases (SDR) family.</text>
</comment>
<keyword evidence="2" id="KW-0560">Oxidoreductase</keyword>
<dbReference type="GO" id="GO:0008202">
    <property type="term" value="P:steroid metabolic process"/>
    <property type="evidence" value="ECO:0007669"/>
    <property type="project" value="TreeGrafter"/>
</dbReference>
<evidence type="ECO:0000313" key="6">
    <source>
        <dbReference type="Proteomes" id="UP000472262"/>
    </source>
</evidence>
<accession>A0A672QDZ2</accession>
<dbReference type="Gene3D" id="3.40.50.720">
    <property type="entry name" value="NAD(P)-binding Rossmann-like Domain"/>
    <property type="match status" value="1"/>
</dbReference>
<evidence type="ECO:0000256" key="4">
    <source>
        <dbReference type="SAM" id="Phobius"/>
    </source>
</evidence>
<reference evidence="5" key="2">
    <citation type="submission" date="2025-09" db="UniProtKB">
        <authorList>
            <consortium name="Ensembl"/>
        </authorList>
    </citation>
    <scope>IDENTIFICATION</scope>
</reference>
<dbReference type="InterPro" id="IPR036291">
    <property type="entry name" value="NAD(P)-bd_dom_sf"/>
</dbReference>
<dbReference type="GO" id="GO:0016491">
    <property type="term" value="F:oxidoreductase activity"/>
    <property type="evidence" value="ECO:0007669"/>
    <property type="project" value="UniProtKB-KW"/>
</dbReference>
<evidence type="ECO:0000256" key="3">
    <source>
        <dbReference type="RuleBase" id="RU000363"/>
    </source>
</evidence>
<keyword evidence="4" id="KW-1133">Transmembrane helix</keyword>
<keyword evidence="4" id="KW-0812">Transmembrane</keyword>
<evidence type="ECO:0000256" key="1">
    <source>
        <dbReference type="ARBA" id="ARBA00006484"/>
    </source>
</evidence>
<dbReference type="InterPro" id="IPR002347">
    <property type="entry name" value="SDR_fam"/>
</dbReference>
<dbReference type="Proteomes" id="UP000472262">
    <property type="component" value="Unassembled WGS sequence"/>
</dbReference>
<dbReference type="PANTHER" id="PTHR43313">
    <property type="entry name" value="SHORT-CHAIN DEHYDROGENASE/REDUCTASE FAMILY 9C"/>
    <property type="match status" value="1"/>
</dbReference>
<name>A0A672QDZ2_SINGR</name>
<dbReference type="Pfam" id="PF00106">
    <property type="entry name" value="adh_short"/>
    <property type="match status" value="1"/>
</dbReference>
<proteinExistence type="inferred from homology"/>
<dbReference type="PRINTS" id="PR00080">
    <property type="entry name" value="SDRFAMILY"/>
</dbReference>
<dbReference type="AlphaFoldDB" id="A0A672QDZ2"/>
<keyword evidence="4" id="KW-0472">Membrane</keyword>
<dbReference type="PANTHER" id="PTHR43313:SF3">
    <property type="entry name" value="17-BETA-HYDROXYSTEROID DEHYDROGENASE TYPE 2"/>
    <property type="match status" value="1"/>
</dbReference>
<organism evidence="5 6">
    <name type="scientific">Sinocyclocheilus grahami</name>
    <name type="common">Dianchi golden-line fish</name>
    <name type="synonym">Barbus grahami</name>
    <dbReference type="NCBI Taxonomy" id="75366"/>
    <lineage>
        <taxon>Eukaryota</taxon>
        <taxon>Metazoa</taxon>
        <taxon>Chordata</taxon>
        <taxon>Craniata</taxon>
        <taxon>Vertebrata</taxon>
        <taxon>Euteleostomi</taxon>
        <taxon>Actinopterygii</taxon>
        <taxon>Neopterygii</taxon>
        <taxon>Teleostei</taxon>
        <taxon>Ostariophysi</taxon>
        <taxon>Cypriniformes</taxon>
        <taxon>Cyprinidae</taxon>
        <taxon>Cyprininae</taxon>
        <taxon>Sinocyclocheilus</taxon>
    </lineage>
</organism>
<dbReference type="InterPro" id="IPR020904">
    <property type="entry name" value="Sc_DH/Rdtase_CS"/>
</dbReference>
<reference evidence="5" key="1">
    <citation type="submission" date="2025-08" db="UniProtKB">
        <authorList>
            <consortium name="Ensembl"/>
        </authorList>
    </citation>
    <scope>IDENTIFICATION</scope>
</reference>
<dbReference type="PROSITE" id="PS00061">
    <property type="entry name" value="ADH_SHORT"/>
    <property type="match status" value="1"/>
</dbReference>
<sequence length="419" mass="45673">MEGIVEGCLGFLYDLLVVICVGLLLLQVAEGRSVRLLVLLVVSGVMLSCLVHSSALKVGLVSVLCSLIHYVGREEVMLPTKNKAVLITGKTLSCLVLSDCCWLNSLVLVSGCDSGFGHDLARFLDSAGMRVFAGLLDELSPGALKLKKDASPNLTVLQLDITNSSQITQTSALMLFFMTHLLWTGLWALVNNAGVLGYMCDGEILPIKMYKKCLDVNFIGSVEITQAFLPLIRQSKGRLISISSMAGEVPLPGFAGYGASKAALISFNGAIRQELSRWGVKVIIIQPGAFKTSENKDPFTPRTITILMTISVHTNRHLMVSYGEEYIRSMQQRLVNMSSVSSSDTGPFLEALKHAILSPRPKPFYYPGASAWALPLLYRHSPTSLSDRILSRIFMSSDAQPCRLSSLNKNKNLKKKSIA</sequence>
<evidence type="ECO:0000256" key="2">
    <source>
        <dbReference type="ARBA" id="ARBA00023002"/>
    </source>
</evidence>
<feature type="transmembrane region" description="Helical" evidence="4">
    <location>
        <begin position="12"/>
        <end position="29"/>
    </location>
</feature>
<feature type="transmembrane region" description="Helical" evidence="4">
    <location>
        <begin position="36"/>
        <end position="56"/>
    </location>
</feature>
<dbReference type="PRINTS" id="PR00081">
    <property type="entry name" value="GDHRDH"/>
</dbReference>
<evidence type="ECO:0000313" key="5">
    <source>
        <dbReference type="Ensembl" id="ENSSGRP00000074053.1"/>
    </source>
</evidence>
<dbReference type="InParanoid" id="A0A672QDZ2"/>
<dbReference type="SUPFAM" id="SSF51735">
    <property type="entry name" value="NAD(P)-binding Rossmann-fold domains"/>
    <property type="match status" value="1"/>
</dbReference>